<accession>A0A5B9DCU1</accession>
<proteinExistence type="predicted"/>
<dbReference type="EMBL" id="CP042905">
    <property type="protein sequence ID" value="QEE17028.1"/>
    <property type="molecule type" value="Genomic_DNA"/>
</dbReference>
<evidence type="ECO:0000313" key="5">
    <source>
        <dbReference type="Proteomes" id="UP000321408"/>
    </source>
</evidence>
<dbReference type="CDD" id="cd15489">
    <property type="entry name" value="PHD_SF"/>
    <property type="match status" value="1"/>
</dbReference>
<dbReference type="OrthoDB" id="12019at2157"/>
<evidence type="ECO:0000256" key="1">
    <source>
        <dbReference type="SAM" id="Coils"/>
    </source>
</evidence>
<keyword evidence="5" id="KW-1185">Reference proteome</keyword>
<gene>
    <name evidence="4" type="ORF">DSAG12_02860</name>
</gene>
<dbReference type="AlphaFoldDB" id="A0A5B9DCU1"/>
<evidence type="ECO:0000256" key="2">
    <source>
        <dbReference type="SAM" id="MobiDB-lite"/>
    </source>
</evidence>
<organism evidence="4 5">
    <name type="scientific">Promethearchaeum syntrophicum</name>
    <dbReference type="NCBI Taxonomy" id="2594042"/>
    <lineage>
        <taxon>Archaea</taxon>
        <taxon>Promethearchaeati</taxon>
        <taxon>Promethearchaeota</taxon>
        <taxon>Promethearchaeia</taxon>
        <taxon>Promethearchaeales</taxon>
        <taxon>Promethearchaeaceae</taxon>
        <taxon>Promethearchaeum</taxon>
    </lineage>
</organism>
<dbReference type="KEGG" id="psyt:DSAG12_02860"/>
<name>A0A5B9DCU1_9ARCH</name>
<feature type="region of interest" description="Disordered" evidence="2">
    <location>
        <begin position="404"/>
        <end position="435"/>
    </location>
</feature>
<dbReference type="Pfam" id="PF13240">
    <property type="entry name" value="Zn_Ribbon_1"/>
    <property type="match status" value="1"/>
</dbReference>
<dbReference type="InterPro" id="IPR026870">
    <property type="entry name" value="Zinc_ribbon_dom"/>
</dbReference>
<reference evidence="4 5" key="1">
    <citation type="journal article" date="2020" name="Nature">
        <title>Isolation of an archaeon at the prokaryote-eukaryote interface.</title>
        <authorList>
            <person name="Imachi H."/>
            <person name="Nobu M.K."/>
            <person name="Nakahara N."/>
            <person name="Morono Y."/>
            <person name="Ogawara M."/>
            <person name="Takaki Y."/>
            <person name="Takano Y."/>
            <person name="Uematsu K."/>
            <person name="Ikuta T."/>
            <person name="Ito M."/>
            <person name="Matsui Y."/>
            <person name="Miyazaki M."/>
            <person name="Murata K."/>
            <person name="Saito Y."/>
            <person name="Sakai S."/>
            <person name="Song C."/>
            <person name="Tasumi E."/>
            <person name="Yamanaka Y."/>
            <person name="Yamaguchi T."/>
            <person name="Kamagata Y."/>
            <person name="Tamaki H."/>
            <person name="Takai K."/>
        </authorList>
    </citation>
    <scope>NUCLEOTIDE SEQUENCE [LARGE SCALE GENOMIC DNA]</scope>
    <source>
        <strain evidence="4 5">MK-D1</strain>
    </source>
</reference>
<feature type="compositionally biased region" description="Basic and acidic residues" evidence="2">
    <location>
        <begin position="405"/>
        <end position="420"/>
    </location>
</feature>
<evidence type="ECO:0000259" key="3">
    <source>
        <dbReference type="Pfam" id="PF13240"/>
    </source>
</evidence>
<evidence type="ECO:0000313" key="4">
    <source>
        <dbReference type="EMBL" id="QEE17028.1"/>
    </source>
</evidence>
<protein>
    <submittedName>
        <fullName evidence="4">Zinc-ribbon domain-containing protein</fullName>
    </submittedName>
</protein>
<feature type="domain" description="Zinc-ribbon" evidence="3">
    <location>
        <begin position="444"/>
        <end position="464"/>
    </location>
</feature>
<feature type="coiled-coil region" evidence="1">
    <location>
        <begin position="354"/>
        <end position="381"/>
    </location>
</feature>
<keyword evidence="1" id="KW-0175">Coiled coil</keyword>
<reference evidence="4 5" key="2">
    <citation type="journal article" date="2024" name="Int. J. Syst. Evol. Microbiol.">
        <title>Promethearchaeum syntrophicum gen. nov., sp. nov., an anaerobic, obligately syntrophic archaeon, the first isolate of the lineage 'Asgard' archaea, and proposal of the new archaeal phylum Promethearchaeota phyl. nov. and kingdom Promethearchaeati regn. nov.</title>
        <authorList>
            <person name="Imachi H."/>
            <person name="Nobu M.K."/>
            <person name="Kato S."/>
            <person name="Takaki Y."/>
            <person name="Miyazaki M."/>
            <person name="Miyata M."/>
            <person name="Ogawara M."/>
            <person name="Saito Y."/>
            <person name="Sakai S."/>
            <person name="Tahara Y.O."/>
            <person name="Takano Y."/>
            <person name="Tasumi E."/>
            <person name="Uematsu K."/>
            <person name="Yoshimura T."/>
            <person name="Itoh T."/>
            <person name="Ohkuma M."/>
            <person name="Takai K."/>
        </authorList>
    </citation>
    <scope>NUCLEOTIDE SEQUENCE [LARGE SCALE GENOMIC DNA]</scope>
    <source>
        <strain evidence="4 5">MK-D1</strain>
    </source>
</reference>
<dbReference type="RefSeq" id="WP_147663948.1">
    <property type="nucleotide sequence ID" value="NZ_CP042905.2"/>
</dbReference>
<dbReference type="Proteomes" id="UP000321408">
    <property type="component" value="Chromosome"/>
</dbReference>
<sequence>MSQIKNETIVFYLDLAAKKAILSKKDLEKSISSFLTEKKNKNPKTVFSIFYYKDDDTPFLSEEMQDIKELTTIIQNDWKNRHVAESNFENGLFYCLSFLAGKAVEAEGTYRVICISDLPSKKSAEYAEALMELVEVVKTFPTFIDIIRVGKEDMYPDDVKLRIVSTLTSGGLFYVSGPKDFKVTFMGLAKNKILPDLREEGGQEIDEDKKMYYENLAKELVELTETDLKYCMLCSKEVCDFCNDPLDVLKKCPKCNKSFHECCGALFSWKFNIGLKHIFRCPECGTILKMDETLVHEINGEPLEEKILTQEELEDSVKEETWSPEDLEEKEPKIEKDDLKIEYERVTGNEAFSKGKETNEFKAWKKDREELTKEMDEIEEKQAKKMAYRPMGYFGAKPTAIKTKKPVEAEEPKKIEEKKKPAGSALARRRAQKRNNGAARNILCSVCGNRIRPKEKFCPKCGSPTG</sequence>
<dbReference type="GeneID" id="41330838"/>